<gene>
    <name evidence="2" type="ORF">BACPLE_01501</name>
</gene>
<dbReference type="GeneID" id="43184551"/>
<name>B5CXQ8_PHOPM</name>
<protein>
    <submittedName>
        <fullName evidence="2">Chain length determinant protein</fullName>
    </submittedName>
</protein>
<feature type="transmembrane region" description="Helical" evidence="1">
    <location>
        <begin position="35"/>
        <end position="53"/>
    </location>
</feature>
<comment type="caution">
    <text evidence="2">The sequence shown here is derived from an EMBL/GenBank/DDBJ whole genome shotgun (WGS) entry which is preliminary data.</text>
</comment>
<evidence type="ECO:0000313" key="3">
    <source>
        <dbReference type="Proteomes" id="UP000003452"/>
    </source>
</evidence>
<feature type="transmembrane region" description="Helical" evidence="1">
    <location>
        <begin position="333"/>
        <end position="353"/>
    </location>
</feature>
<dbReference type="GO" id="GO:0005886">
    <property type="term" value="C:plasma membrane"/>
    <property type="evidence" value="ECO:0007669"/>
    <property type="project" value="TreeGrafter"/>
</dbReference>
<dbReference type="OrthoDB" id="1522571at2"/>
<dbReference type="AlphaFoldDB" id="B5CXQ8"/>
<dbReference type="GO" id="GO:0004713">
    <property type="term" value="F:protein tyrosine kinase activity"/>
    <property type="evidence" value="ECO:0007669"/>
    <property type="project" value="TreeGrafter"/>
</dbReference>
<dbReference type="eggNOG" id="COG3206">
    <property type="taxonomic scope" value="Bacteria"/>
</dbReference>
<dbReference type="PANTHER" id="PTHR32309">
    <property type="entry name" value="TYROSINE-PROTEIN KINASE"/>
    <property type="match status" value="1"/>
</dbReference>
<evidence type="ECO:0000256" key="1">
    <source>
        <dbReference type="SAM" id="Phobius"/>
    </source>
</evidence>
<sequence length="369" mass="41765">MEEKNKKQQETSDEIKNNITLFKLIRILFHNRFKLYKVCGISALIGAVIGFSLPKTYHAYVSLSPESGMNGASGLSGIASMFGLVNSSTGFGEDALTFNMFPEIVKTNPYALEVLQVPIQTQDGKTMLLYDYLDIEQKPWWTYVTGLPKAAIGGVKSLFSQEKPDTVTTIDPFKLTKEQDMHIKMLQDVLKVETDVKTNMTKVSVALQDPLAAAIVADSAVYKLQEYITDYRTRKAKQDYDFQLNLCEQYKKEYFAAQQEYAQFADANRNVILQTVTSEKERLQKNLSLAEQIYSQSMGQLQVLRGKVQEAKPVFAVVEPATVPLVPSSPKKMMIIIAFAFLAFIFESAWILFGKDIYHDFKNEMKKKD</sequence>
<dbReference type="PANTHER" id="PTHR32309:SF13">
    <property type="entry name" value="FERRIC ENTEROBACTIN TRANSPORT PROTEIN FEPE"/>
    <property type="match status" value="1"/>
</dbReference>
<dbReference type="Proteomes" id="UP000003452">
    <property type="component" value="Unassembled WGS sequence"/>
</dbReference>
<evidence type="ECO:0000313" key="2">
    <source>
        <dbReference type="EMBL" id="EDY96193.1"/>
    </source>
</evidence>
<dbReference type="RefSeq" id="WP_007560557.1">
    <property type="nucleotide sequence ID" value="NZ_DS990127.1"/>
</dbReference>
<accession>B5CXQ8</accession>
<keyword evidence="1" id="KW-0812">Transmembrane</keyword>
<proteinExistence type="predicted"/>
<keyword evidence="1" id="KW-0472">Membrane</keyword>
<keyword evidence="1" id="KW-1133">Transmembrane helix</keyword>
<reference evidence="2 3" key="1">
    <citation type="submission" date="2008-08" db="EMBL/GenBank/DDBJ databases">
        <title>Draft genome sequence of Bacteroides plebeius (DSM 17135).</title>
        <authorList>
            <person name="Sudarsanam P."/>
            <person name="Ley R."/>
            <person name="Guruge J."/>
            <person name="Turnbaugh P.J."/>
            <person name="Mahowald M."/>
            <person name="Liep D."/>
            <person name="Gordon J."/>
        </authorList>
    </citation>
    <scope>NUCLEOTIDE SEQUENCE [LARGE SCALE GENOMIC DNA]</scope>
    <source>
        <strain evidence="3">DSM 17135 / JCM 12973 / M2</strain>
    </source>
</reference>
<organism evidence="2 3">
    <name type="scientific">Phocaeicola plebeius (strain DSM 17135 / JCM 12973 / CCUG 54634 / M2)</name>
    <name type="common">Bacteroides plebeius</name>
    <dbReference type="NCBI Taxonomy" id="484018"/>
    <lineage>
        <taxon>Bacteria</taxon>
        <taxon>Pseudomonadati</taxon>
        <taxon>Bacteroidota</taxon>
        <taxon>Bacteroidia</taxon>
        <taxon>Bacteroidales</taxon>
        <taxon>Bacteroidaceae</taxon>
        <taxon>Phocaeicola</taxon>
    </lineage>
</organism>
<dbReference type="InterPro" id="IPR050445">
    <property type="entry name" value="Bact_polysacc_biosynth/exp"/>
</dbReference>
<reference evidence="2 3" key="2">
    <citation type="submission" date="2008-08" db="EMBL/GenBank/DDBJ databases">
        <authorList>
            <person name="Fulton L."/>
            <person name="Clifton S."/>
            <person name="Fulton B."/>
            <person name="Xu J."/>
            <person name="Minx P."/>
            <person name="Pepin K.H."/>
            <person name="Johnson M."/>
            <person name="Thiruvilangam P."/>
            <person name="Bhonagiri V."/>
            <person name="Nash W.E."/>
            <person name="Mardis E.R."/>
            <person name="Wilson R.K."/>
        </authorList>
    </citation>
    <scope>NUCLEOTIDE SEQUENCE [LARGE SCALE GENOMIC DNA]</scope>
    <source>
        <strain evidence="3">DSM 17135 / JCM 12973 / M2</strain>
    </source>
</reference>
<dbReference type="EMBL" id="ABQC02000016">
    <property type="protein sequence ID" value="EDY96193.1"/>
    <property type="molecule type" value="Genomic_DNA"/>
</dbReference>
<dbReference type="HOGENOM" id="CLU_062217_1_0_10"/>